<evidence type="ECO:0000313" key="2">
    <source>
        <dbReference type="EMBL" id="KAK3286158.1"/>
    </source>
</evidence>
<evidence type="ECO:0000313" key="3">
    <source>
        <dbReference type="Proteomes" id="UP001190700"/>
    </source>
</evidence>
<dbReference type="EMBL" id="LGRX02001446">
    <property type="protein sequence ID" value="KAK3286158.1"/>
    <property type="molecule type" value="Genomic_DNA"/>
</dbReference>
<accession>A0AAE0LI82</accession>
<evidence type="ECO:0000256" key="1">
    <source>
        <dbReference type="SAM" id="MobiDB-lite"/>
    </source>
</evidence>
<comment type="caution">
    <text evidence="2">The sequence shown here is derived from an EMBL/GenBank/DDBJ whole genome shotgun (WGS) entry which is preliminary data.</text>
</comment>
<protein>
    <submittedName>
        <fullName evidence="2">Uncharacterized protein</fullName>
    </submittedName>
</protein>
<sequence>VGGRSRGGDRAGVRTAHRRERLVDPVGPEASGEWLRGHPLEKVSVGERKKSIPAELVRQRVARMLVGEWEALCQAAAPSALPGMACCPDLGGACDVISLVNRPGGGVRPVACGEALRKLAGKAVRMQMRGRVATSARGQLQRRRRNAFHTRGPSVCGISGGVEDFPELSGMIESCFRHQAMQRVAGGRSGAGRVMALSSHCFAETGLELNVKKSAIFNPTVVCGVFRDLVDAAGDPIDAWGVGPSGGHQGGRVAAEGGEEAGEPMQPGELVSVADSGVEAGRWEAG</sequence>
<keyword evidence="3" id="KW-1185">Reference proteome</keyword>
<gene>
    <name evidence="2" type="ORF">CYMTET_6271</name>
</gene>
<organism evidence="2 3">
    <name type="scientific">Cymbomonas tetramitiformis</name>
    <dbReference type="NCBI Taxonomy" id="36881"/>
    <lineage>
        <taxon>Eukaryota</taxon>
        <taxon>Viridiplantae</taxon>
        <taxon>Chlorophyta</taxon>
        <taxon>Pyramimonadophyceae</taxon>
        <taxon>Pyramimonadales</taxon>
        <taxon>Pyramimonadaceae</taxon>
        <taxon>Cymbomonas</taxon>
    </lineage>
</organism>
<reference evidence="2 3" key="1">
    <citation type="journal article" date="2015" name="Genome Biol. Evol.">
        <title>Comparative Genomics of a Bacterivorous Green Alga Reveals Evolutionary Causalities and Consequences of Phago-Mixotrophic Mode of Nutrition.</title>
        <authorList>
            <person name="Burns J.A."/>
            <person name="Paasch A."/>
            <person name="Narechania A."/>
            <person name="Kim E."/>
        </authorList>
    </citation>
    <scope>NUCLEOTIDE SEQUENCE [LARGE SCALE GENOMIC DNA]</scope>
    <source>
        <strain evidence="2 3">PLY_AMNH</strain>
    </source>
</reference>
<dbReference type="Proteomes" id="UP001190700">
    <property type="component" value="Unassembled WGS sequence"/>
</dbReference>
<feature type="region of interest" description="Disordered" evidence="1">
    <location>
        <begin position="241"/>
        <end position="286"/>
    </location>
</feature>
<proteinExistence type="predicted"/>
<feature type="non-terminal residue" evidence="2">
    <location>
        <position position="1"/>
    </location>
</feature>
<name>A0AAE0LI82_9CHLO</name>
<dbReference type="AlphaFoldDB" id="A0AAE0LI82"/>